<dbReference type="Proteomes" id="UP001500974">
    <property type="component" value="Unassembled WGS sequence"/>
</dbReference>
<accession>A0ABN3AYF3</accession>
<dbReference type="InterPro" id="IPR025559">
    <property type="entry name" value="Eis_dom"/>
</dbReference>
<sequence length="437" mass="47558">MSTQTQTDSAVPRIETFSVDADTDTSPDGALAAWFEGVSFGFHEGRLEAEDLPKLAEAHAADGRVLWGAYDDNPGPHAWNPRIPVATYGTMVNSLNVGGGKFLDAHLITAVTVRATHRRRGLLRRMITEDLQGAADRGHALAALTASEATIYGRFGFGTATHTTSVEVDVRERFAVTSPSYGRMEVVDADAAVHLTQEIFAGFHARTLGSIGRQYAYARRSSGLWGEERPQPDKALRTAVHYDDDGRPDAFVSYSFAGWDKTPYTMRVKDLVAVSEAAYLELWRYLGSLDLIERVTFTMASVSDPLPWALADRRCRELKSDEDVLWLRILDPVAALEARAYEHDGSVVLHVQDPLGHAHGAFLLEVRGGKADVTRLGAEAAVGLDMDVAALGSLYLGGVTASTLASAGRIRANSADVLESADRLFAHSRQPYCITHF</sequence>
<feature type="domain" description="Enhanced intracellular survival protein" evidence="5">
    <location>
        <begin position="334"/>
        <end position="433"/>
    </location>
</feature>
<dbReference type="Pfam" id="PF17668">
    <property type="entry name" value="Acetyltransf_17"/>
    <property type="match status" value="1"/>
</dbReference>
<gene>
    <name evidence="7" type="ORF">GCM10009784_21680</name>
</gene>
<keyword evidence="1 3" id="KW-0808">Transferase</keyword>
<evidence type="ECO:0000313" key="8">
    <source>
        <dbReference type="Proteomes" id="UP001500974"/>
    </source>
</evidence>
<comment type="subunit">
    <text evidence="3">Homohexamer; trimer of dimers.</text>
</comment>
<organism evidence="7 8">
    <name type="scientific">Arthrobacter parietis</name>
    <dbReference type="NCBI Taxonomy" id="271434"/>
    <lineage>
        <taxon>Bacteria</taxon>
        <taxon>Bacillati</taxon>
        <taxon>Actinomycetota</taxon>
        <taxon>Actinomycetes</taxon>
        <taxon>Micrococcales</taxon>
        <taxon>Micrococcaceae</taxon>
        <taxon>Arthrobacter</taxon>
    </lineage>
</organism>
<dbReference type="PANTHER" id="PTHR37817">
    <property type="entry name" value="N-ACETYLTRANSFERASE EIS"/>
    <property type="match status" value="1"/>
</dbReference>
<evidence type="ECO:0000256" key="1">
    <source>
        <dbReference type="ARBA" id="ARBA00022679"/>
    </source>
</evidence>
<keyword evidence="2 3" id="KW-0012">Acyltransferase</keyword>
<feature type="active site" description="Proton acceptor; via carboxylate" evidence="3">
    <location>
        <position position="437"/>
    </location>
</feature>
<dbReference type="RefSeq" id="WP_346028298.1">
    <property type="nucleotide sequence ID" value="NZ_BAAAON010000002.1"/>
</dbReference>
<dbReference type="InterPro" id="IPR041380">
    <property type="entry name" value="Acetyltransf_17"/>
</dbReference>
<evidence type="ECO:0000256" key="4">
    <source>
        <dbReference type="SAM" id="MobiDB-lite"/>
    </source>
</evidence>
<dbReference type="EMBL" id="BAAAON010000002">
    <property type="protein sequence ID" value="GAA2176194.1"/>
    <property type="molecule type" value="Genomic_DNA"/>
</dbReference>
<feature type="binding site" evidence="3">
    <location>
        <begin position="119"/>
        <end position="124"/>
    </location>
    <ligand>
        <name>acetyl-CoA</name>
        <dbReference type="ChEBI" id="CHEBI:57288"/>
    </ligand>
</feature>
<dbReference type="Pfam" id="PF13527">
    <property type="entry name" value="Acetyltransf_9"/>
    <property type="match status" value="1"/>
</dbReference>
<dbReference type="SUPFAM" id="SSF55718">
    <property type="entry name" value="SCP-like"/>
    <property type="match status" value="1"/>
</dbReference>
<feature type="binding site" evidence="3">
    <location>
        <begin position="111"/>
        <end position="113"/>
    </location>
    <ligand>
        <name>acetyl-CoA</name>
        <dbReference type="ChEBI" id="CHEBI:57288"/>
    </ligand>
</feature>
<feature type="region of interest" description="Disordered" evidence="4">
    <location>
        <begin position="1"/>
        <end position="23"/>
    </location>
</feature>
<dbReference type="Pfam" id="PF13530">
    <property type="entry name" value="SCP2_2"/>
    <property type="match status" value="1"/>
</dbReference>
<dbReference type="SUPFAM" id="SSF55729">
    <property type="entry name" value="Acyl-CoA N-acyltransferases (Nat)"/>
    <property type="match status" value="1"/>
</dbReference>
<dbReference type="NCBIfam" id="NF002369">
    <property type="entry name" value="PRK01346.1-6"/>
    <property type="match status" value="1"/>
</dbReference>
<reference evidence="7 8" key="1">
    <citation type="journal article" date="2019" name="Int. J. Syst. Evol. Microbiol.">
        <title>The Global Catalogue of Microorganisms (GCM) 10K type strain sequencing project: providing services to taxonomists for standard genome sequencing and annotation.</title>
        <authorList>
            <consortium name="The Broad Institute Genomics Platform"/>
            <consortium name="The Broad Institute Genome Sequencing Center for Infectious Disease"/>
            <person name="Wu L."/>
            <person name="Ma J."/>
        </authorList>
    </citation>
    <scope>NUCLEOTIDE SEQUENCE [LARGE SCALE GENOMIC DNA]</scope>
    <source>
        <strain evidence="7 8">JCM 14917</strain>
    </source>
</reference>
<comment type="similarity">
    <text evidence="3">Belongs to the acetyltransferase Eis family.</text>
</comment>
<evidence type="ECO:0000313" key="7">
    <source>
        <dbReference type="EMBL" id="GAA2176194.1"/>
    </source>
</evidence>
<protein>
    <submittedName>
        <fullName evidence="7">GNAT family N-acetyltransferase</fullName>
    </submittedName>
</protein>
<dbReference type="InterPro" id="IPR051554">
    <property type="entry name" value="Acetyltransferase_Eis"/>
</dbReference>
<dbReference type="HAMAP" id="MF_01812">
    <property type="entry name" value="Eis"/>
    <property type="match status" value="1"/>
</dbReference>
<proteinExistence type="inferred from homology"/>
<dbReference type="InterPro" id="IPR016181">
    <property type="entry name" value="Acyl_CoA_acyltransferase"/>
</dbReference>
<dbReference type="InterPro" id="IPR022902">
    <property type="entry name" value="NAcTrfase_Eis"/>
</dbReference>
<name>A0ABN3AYF3_9MICC</name>
<feature type="domain" description="Eis-like acetyltransferase" evidence="6">
    <location>
        <begin position="219"/>
        <end position="319"/>
    </location>
</feature>
<feature type="binding site" evidence="3">
    <location>
        <begin position="147"/>
        <end position="148"/>
    </location>
    <ligand>
        <name>acetyl-CoA</name>
        <dbReference type="ChEBI" id="CHEBI:57288"/>
    </ligand>
</feature>
<feature type="active site" description="Proton donor" evidence="3">
    <location>
        <position position="152"/>
    </location>
</feature>
<evidence type="ECO:0000259" key="5">
    <source>
        <dbReference type="Pfam" id="PF13530"/>
    </source>
</evidence>
<evidence type="ECO:0000259" key="6">
    <source>
        <dbReference type="Pfam" id="PF17668"/>
    </source>
</evidence>
<comment type="caution">
    <text evidence="7">The sequence shown here is derived from an EMBL/GenBank/DDBJ whole genome shotgun (WGS) entry which is preliminary data.</text>
</comment>
<evidence type="ECO:0000256" key="2">
    <source>
        <dbReference type="ARBA" id="ARBA00023315"/>
    </source>
</evidence>
<dbReference type="Gene3D" id="3.30.1050.10">
    <property type="entry name" value="SCP2 sterol-binding domain"/>
    <property type="match status" value="1"/>
</dbReference>
<dbReference type="InterPro" id="IPR036527">
    <property type="entry name" value="SCP2_sterol-bd_dom_sf"/>
</dbReference>
<dbReference type="Gene3D" id="3.40.630.30">
    <property type="match status" value="2"/>
</dbReference>
<keyword evidence="8" id="KW-1185">Reference proteome</keyword>
<evidence type="ECO:0000256" key="3">
    <source>
        <dbReference type="HAMAP-Rule" id="MF_01812"/>
    </source>
</evidence>
<dbReference type="PANTHER" id="PTHR37817:SF1">
    <property type="entry name" value="N-ACETYLTRANSFERASE EIS"/>
    <property type="match status" value="1"/>
</dbReference>